<dbReference type="Proteomes" id="UP000317422">
    <property type="component" value="Unassembled WGS sequence"/>
</dbReference>
<dbReference type="PROSITE" id="PS51257">
    <property type="entry name" value="PROKAR_LIPOPROTEIN"/>
    <property type="match status" value="1"/>
</dbReference>
<protein>
    <recommendedName>
        <fullName evidence="3">LppP/LprE lipoprotein</fullName>
    </recommendedName>
</protein>
<evidence type="ECO:0008006" key="3">
    <source>
        <dbReference type="Google" id="ProtNLM"/>
    </source>
</evidence>
<keyword evidence="2" id="KW-1185">Reference proteome</keyword>
<accession>A0A543N7B5</accession>
<gene>
    <name evidence="1" type="ORF">FHX37_4450</name>
</gene>
<sequence>MRCAVLVCATLVLVGCGVVDDSVHVTERESPRPVSPSLPSDSDMASGISIDPVHVLRNDPGVPDRVRKALSQPCTSGYAQGWYPLYTTYIDIPETDIPAVVINVQGCSASVACEGESLAAYVYRLWDDRSTKRVYAANEVGSRLSVEDGALELQQPVLGGTNSAECPERYEETRLTWDGEKLVAESG</sequence>
<proteinExistence type="predicted"/>
<dbReference type="AlphaFoldDB" id="A0A543N7B5"/>
<comment type="caution">
    <text evidence="1">The sequence shown here is derived from an EMBL/GenBank/DDBJ whole genome shotgun (WGS) entry which is preliminary data.</text>
</comment>
<dbReference type="EMBL" id="VFQC01000003">
    <property type="protein sequence ID" value="TQN27721.1"/>
    <property type="molecule type" value="Genomic_DNA"/>
</dbReference>
<evidence type="ECO:0000313" key="1">
    <source>
        <dbReference type="EMBL" id="TQN27721.1"/>
    </source>
</evidence>
<evidence type="ECO:0000313" key="2">
    <source>
        <dbReference type="Proteomes" id="UP000317422"/>
    </source>
</evidence>
<name>A0A543N7B5_9ACTN</name>
<organism evidence="1 2">
    <name type="scientific">Haloactinospora alba</name>
    <dbReference type="NCBI Taxonomy" id="405555"/>
    <lineage>
        <taxon>Bacteria</taxon>
        <taxon>Bacillati</taxon>
        <taxon>Actinomycetota</taxon>
        <taxon>Actinomycetes</taxon>
        <taxon>Streptosporangiales</taxon>
        <taxon>Nocardiopsidaceae</taxon>
        <taxon>Haloactinospora</taxon>
    </lineage>
</organism>
<reference evidence="1 2" key="1">
    <citation type="submission" date="2019-06" db="EMBL/GenBank/DDBJ databases">
        <title>Sequencing the genomes of 1000 actinobacteria strains.</title>
        <authorList>
            <person name="Klenk H.-P."/>
        </authorList>
    </citation>
    <scope>NUCLEOTIDE SEQUENCE [LARGE SCALE GENOMIC DNA]</scope>
    <source>
        <strain evidence="1 2">DSM 45015</strain>
    </source>
</reference>